<accession>A0A9Q0M005</accession>
<gene>
    <name evidence="2" type="ORF">RDWZM_009942</name>
</gene>
<name>A0A9Q0M005_BLOTA</name>
<keyword evidence="3" id="KW-1185">Reference proteome</keyword>
<protein>
    <submittedName>
        <fullName evidence="2">Uncharacterized protein</fullName>
    </submittedName>
</protein>
<organism evidence="2 3">
    <name type="scientific">Blomia tropicalis</name>
    <name type="common">Mite</name>
    <dbReference type="NCBI Taxonomy" id="40697"/>
    <lineage>
        <taxon>Eukaryota</taxon>
        <taxon>Metazoa</taxon>
        <taxon>Ecdysozoa</taxon>
        <taxon>Arthropoda</taxon>
        <taxon>Chelicerata</taxon>
        <taxon>Arachnida</taxon>
        <taxon>Acari</taxon>
        <taxon>Acariformes</taxon>
        <taxon>Sarcoptiformes</taxon>
        <taxon>Astigmata</taxon>
        <taxon>Glycyphagoidea</taxon>
        <taxon>Echimyopodidae</taxon>
        <taxon>Blomia</taxon>
    </lineage>
</organism>
<feature type="transmembrane region" description="Helical" evidence="1">
    <location>
        <begin position="80"/>
        <end position="97"/>
    </location>
</feature>
<evidence type="ECO:0000313" key="2">
    <source>
        <dbReference type="EMBL" id="KAJ6215442.1"/>
    </source>
</evidence>
<feature type="transmembrane region" description="Helical" evidence="1">
    <location>
        <begin position="43"/>
        <end position="68"/>
    </location>
</feature>
<keyword evidence="1" id="KW-0472">Membrane</keyword>
<dbReference type="AlphaFoldDB" id="A0A9Q0M005"/>
<keyword evidence="1" id="KW-0812">Transmembrane</keyword>
<evidence type="ECO:0000256" key="1">
    <source>
        <dbReference type="SAM" id="Phobius"/>
    </source>
</evidence>
<feature type="transmembrane region" description="Helical" evidence="1">
    <location>
        <begin position="118"/>
        <end position="135"/>
    </location>
</feature>
<proteinExistence type="predicted"/>
<dbReference type="Proteomes" id="UP001142055">
    <property type="component" value="Chromosome 4"/>
</dbReference>
<feature type="transmembrane region" description="Helical" evidence="1">
    <location>
        <begin position="170"/>
        <end position="190"/>
    </location>
</feature>
<dbReference type="EMBL" id="JAPWDV010000004">
    <property type="protein sequence ID" value="KAJ6215442.1"/>
    <property type="molecule type" value="Genomic_DNA"/>
</dbReference>
<reference evidence="2" key="1">
    <citation type="submission" date="2022-12" db="EMBL/GenBank/DDBJ databases">
        <title>Genome assemblies of Blomia tropicalis.</title>
        <authorList>
            <person name="Cui Y."/>
        </authorList>
    </citation>
    <scope>NUCLEOTIDE SEQUENCE</scope>
    <source>
        <tissue evidence="2">Adult mites</tissue>
    </source>
</reference>
<evidence type="ECO:0000313" key="3">
    <source>
        <dbReference type="Proteomes" id="UP001142055"/>
    </source>
</evidence>
<keyword evidence="1" id="KW-1133">Transmembrane helix</keyword>
<comment type="caution">
    <text evidence="2">The sequence shown here is derived from an EMBL/GenBank/DDBJ whole genome shotgun (WGS) entry which is preliminary data.</text>
</comment>
<sequence>MDTDSIYDGIPNIQILNSQKRSAQRSGFDLTNWIKVEWLRTDVWNCIVFGFLIICHVILYTVVFHITVSTVTMDYVVDQLAYLLASILCYCCLNVPFNIELDAAKTDPSHMKTGQFKFHSIVFHISYLIVVIVAWEQCKLLHDIHGEVDHIGTKVAVIRYMVWLRLFELISIYFTLRFIFNLIVLIYFLIKYSD</sequence>